<sequence length="48" mass="5797">MERLDWEILLRKIDKELTKKAALNGAYIEQLEEVKGYIEEILNKWFSK</sequence>
<gene>
    <name evidence="1" type="ORF">MM415A00968_0004</name>
    <name evidence="2" type="ORF">MM415B02492_0013</name>
    <name evidence="3" type="ORF">TM448B07190_0010</name>
</gene>
<evidence type="ECO:0000313" key="3">
    <source>
        <dbReference type="EMBL" id="QJI04284.1"/>
    </source>
</evidence>
<organism evidence="3">
    <name type="scientific">viral metagenome</name>
    <dbReference type="NCBI Taxonomy" id="1070528"/>
    <lineage>
        <taxon>unclassified sequences</taxon>
        <taxon>metagenomes</taxon>
        <taxon>organismal metagenomes</taxon>
    </lineage>
</organism>
<proteinExistence type="predicted"/>
<dbReference type="AlphaFoldDB" id="A0A6M3Y5N3"/>
<evidence type="ECO:0000313" key="1">
    <source>
        <dbReference type="EMBL" id="QJA78900.1"/>
    </source>
</evidence>
<evidence type="ECO:0000313" key="2">
    <source>
        <dbReference type="EMBL" id="QJA89820.1"/>
    </source>
</evidence>
<protein>
    <submittedName>
        <fullName evidence="3">Uncharacterized protein</fullName>
    </submittedName>
</protein>
<accession>A0A6M3Y5N3</accession>
<reference evidence="3" key="1">
    <citation type="submission" date="2020-03" db="EMBL/GenBank/DDBJ databases">
        <title>The deep terrestrial virosphere.</title>
        <authorList>
            <person name="Holmfeldt K."/>
            <person name="Nilsson E."/>
            <person name="Simone D."/>
            <person name="Lopez-Fernandez M."/>
            <person name="Wu X."/>
            <person name="de Brujin I."/>
            <person name="Lundin D."/>
            <person name="Andersson A."/>
            <person name="Bertilsson S."/>
            <person name="Dopson M."/>
        </authorList>
    </citation>
    <scope>NUCLEOTIDE SEQUENCE</scope>
    <source>
        <strain evidence="1">MM415A00968</strain>
        <strain evidence="2">MM415B02492</strain>
        <strain evidence="3">TM448B07190</strain>
    </source>
</reference>
<dbReference type="EMBL" id="MT142871">
    <property type="protein sequence ID" value="QJA89820.1"/>
    <property type="molecule type" value="Genomic_DNA"/>
</dbReference>
<dbReference type="EMBL" id="MT142359">
    <property type="protein sequence ID" value="QJA78900.1"/>
    <property type="molecule type" value="Genomic_DNA"/>
</dbReference>
<dbReference type="EMBL" id="MT145165">
    <property type="protein sequence ID" value="QJI04284.1"/>
    <property type="molecule type" value="Genomic_DNA"/>
</dbReference>
<name>A0A6M3Y5N3_9ZZZZ</name>